<evidence type="ECO:0000256" key="5">
    <source>
        <dbReference type="ARBA" id="ARBA00022548"/>
    </source>
</evidence>
<evidence type="ECO:0000256" key="2">
    <source>
        <dbReference type="ARBA" id="ARBA00008788"/>
    </source>
</evidence>
<dbReference type="SUPFAM" id="SSF58113">
    <property type="entry name" value="Apolipoprotein A-I"/>
    <property type="match status" value="1"/>
</dbReference>
<comment type="function">
    <text evidence="13">Participates in the reverse transport of cholesterol from tissues to the liver for excretion by promoting cholesterol efflux from tissues and by acting as a cofactor for the lecithin cholesterol acyltransferase (LCAT).</text>
</comment>
<dbReference type="GO" id="GO:0034364">
    <property type="term" value="C:high-density lipoprotein particle"/>
    <property type="evidence" value="ECO:0007669"/>
    <property type="project" value="UniProtKB-KW"/>
</dbReference>
<keyword evidence="12" id="KW-0753">Steroid metabolism</keyword>
<keyword evidence="9" id="KW-0445">Lipid transport</keyword>
<keyword evidence="15" id="KW-1185">Reference proteome</keyword>
<keyword evidence="6" id="KW-0732">Signal</keyword>
<dbReference type="GO" id="GO:0033344">
    <property type="term" value="P:cholesterol efflux"/>
    <property type="evidence" value="ECO:0007669"/>
    <property type="project" value="TreeGrafter"/>
</dbReference>
<dbReference type="GO" id="GO:0008203">
    <property type="term" value="P:cholesterol metabolic process"/>
    <property type="evidence" value="ECO:0007669"/>
    <property type="project" value="UniProtKB-KW"/>
</dbReference>
<keyword evidence="8" id="KW-0345">HDL</keyword>
<dbReference type="Gene3D" id="1.20.5.1230">
    <property type="entry name" value="Apolipoprotein A-I"/>
    <property type="match status" value="1"/>
</dbReference>
<dbReference type="PANTHER" id="PTHR18976">
    <property type="entry name" value="APOLIPOPROTEIN"/>
    <property type="match status" value="1"/>
</dbReference>
<dbReference type="GO" id="GO:0042627">
    <property type="term" value="C:chylomicron"/>
    <property type="evidence" value="ECO:0007669"/>
    <property type="project" value="TreeGrafter"/>
</dbReference>
<proteinExistence type="inferred from homology"/>
<evidence type="ECO:0000256" key="11">
    <source>
        <dbReference type="ARBA" id="ARBA00023166"/>
    </source>
</evidence>
<dbReference type="Pfam" id="PF01442">
    <property type="entry name" value="Apolipoprotein"/>
    <property type="match status" value="1"/>
</dbReference>
<evidence type="ECO:0000256" key="6">
    <source>
        <dbReference type="ARBA" id="ARBA00022729"/>
    </source>
</evidence>
<dbReference type="GO" id="GO:0060228">
    <property type="term" value="F:phosphatidylcholine-sterol O-acyltransferase activator activity"/>
    <property type="evidence" value="ECO:0007669"/>
    <property type="project" value="TreeGrafter"/>
</dbReference>
<organism evidence="14 15">
    <name type="scientific">Neogobius melanostomus</name>
    <name type="common">round goby</name>
    <dbReference type="NCBI Taxonomy" id="47308"/>
    <lineage>
        <taxon>Eukaryota</taxon>
        <taxon>Metazoa</taxon>
        <taxon>Chordata</taxon>
        <taxon>Craniata</taxon>
        <taxon>Vertebrata</taxon>
        <taxon>Euteleostomi</taxon>
        <taxon>Actinopterygii</taxon>
        <taxon>Neopterygii</taxon>
        <taxon>Teleostei</taxon>
        <taxon>Neoteleostei</taxon>
        <taxon>Acanthomorphata</taxon>
        <taxon>Gobiaria</taxon>
        <taxon>Gobiiformes</taxon>
        <taxon>Gobioidei</taxon>
        <taxon>Gobiidae</taxon>
        <taxon>Benthophilinae</taxon>
        <taxon>Neogobiini</taxon>
        <taxon>Neogobius</taxon>
    </lineage>
</organism>
<dbReference type="InterPro" id="IPR000074">
    <property type="entry name" value="ApoA_E"/>
</dbReference>
<evidence type="ECO:0000256" key="4">
    <source>
        <dbReference type="ARBA" id="ARBA00022525"/>
    </source>
</evidence>
<evidence type="ECO:0000256" key="10">
    <source>
        <dbReference type="ARBA" id="ARBA00023098"/>
    </source>
</evidence>
<protein>
    <submittedName>
        <fullName evidence="14">Uncharacterized protein</fullName>
    </submittedName>
</protein>
<dbReference type="Proteomes" id="UP000694523">
    <property type="component" value="Unplaced"/>
</dbReference>
<dbReference type="InterPro" id="IPR050163">
    <property type="entry name" value="Apolipoprotein_A1/A4/E"/>
</dbReference>
<name>A0A8C6THQ9_9GOBI</name>
<evidence type="ECO:0000313" key="15">
    <source>
        <dbReference type="Proteomes" id="UP000694523"/>
    </source>
</evidence>
<reference evidence="14" key="2">
    <citation type="submission" date="2025-09" db="UniProtKB">
        <authorList>
            <consortium name="Ensembl"/>
        </authorList>
    </citation>
    <scope>IDENTIFICATION</scope>
</reference>
<keyword evidence="10" id="KW-0443">Lipid metabolism</keyword>
<evidence type="ECO:0000256" key="8">
    <source>
        <dbReference type="ARBA" id="ARBA00022850"/>
    </source>
</evidence>
<dbReference type="GO" id="GO:0034362">
    <property type="term" value="C:low-density lipoprotein particle"/>
    <property type="evidence" value="ECO:0007669"/>
    <property type="project" value="TreeGrafter"/>
</dbReference>
<evidence type="ECO:0000313" key="14">
    <source>
        <dbReference type="Ensembl" id="ENSNMLP00000018404.1"/>
    </source>
</evidence>
<keyword evidence="3" id="KW-0813">Transport</keyword>
<dbReference type="AlphaFoldDB" id="A0A8C6THQ9"/>
<dbReference type="GO" id="GO:0042157">
    <property type="term" value="P:lipoprotein metabolic process"/>
    <property type="evidence" value="ECO:0007669"/>
    <property type="project" value="InterPro"/>
</dbReference>
<evidence type="ECO:0000256" key="1">
    <source>
        <dbReference type="ARBA" id="ARBA00004613"/>
    </source>
</evidence>
<dbReference type="GO" id="GO:0033700">
    <property type="term" value="P:phospholipid efflux"/>
    <property type="evidence" value="ECO:0007669"/>
    <property type="project" value="TreeGrafter"/>
</dbReference>
<keyword evidence="4" id="KW-0964">Secreted</keyword>
<evidence type="ECO:0000256" key="12">
    <source>
        <dbReference type="ARBA" id="ARBA00023221"/>
    </source>
</evidence>
<dbReference type="GO" id="GO:0055090">
    <property type="term" value="P:acylglycerol homeostasis"/>
    <property type="evidence" value="ECO:0007669"/>
    <property type="project" value="TreeGrafter"/>
</dbReference>
<accession>A0A8C6THQ9</accession>
<keyword evidence="11" id="KW-1207">Sterol metabolism</keyword>
<keyword evidence="7" id="KW-0677">Repeat</keyword>
<evidence type="ECO:0000256" key="3">
    <source>
        <dbReference type="ARBA" id="ARBA00022448"/>
    </source>
</evidence>
<comment type="subcellular location">
    <subcellularLocation>
        <location evidence="1">Secreted</location>
    </subcellularLocation>
</comment>
<reference evidence="14" key="1">
    <citation type="submission" date="2025-08" db="UniProtKB">
        <authorList>
            <consortium name="Ensembl"/>
        </authorList>
    </citation>
    <scope>IDENTIFICATION</scope>
</reference>
<evidence type="ECO:0000256" key="13">
    <source>
        <dbReference type="ARBA" id="ARBA00037506"/>
    </source>
</evidence>
<dbReference type="GO" id="GO:1903561">
    <property type="term" value="C:extracellular vesicle"/>
    <property type="evidence" value="ECO:0007669"/>
    <property type="project" value="TreeGrafter"/>
</dbReference>
<sequence length="262" mass="29599">MYFLSVSLQTAIMKFVTLAFAVVLAVGCQAASLQADAPAPLPTHLEHARGLMRMALDQVKASAHSIADKVTDQETKDLIKQKTDDVFDRITALQTQVAPMTDGAVQTIDEATRDMRASIHADIENLQKELEPMRAELRAVIDKHVDEYKTLLQPIMEDYRAKQEEQMAVWKAKLEPVMDELRAKIEVNVEETKSKLVPIVEKIRAKITERVEAVKEMVDPYVQEYKEQMKQAYSQATTSTTMMSGRSWSPTWHLSRPALIIS</sequence>
<keyword evidence="5" id="KW-0153">Cholesterol metabolism</keyword>
<evidence type="ECO:0000256" key="9">
    <source>
        <dbReference type="ARBA" id="ARBA00023055"/>
    </source>
</evidence>
<dbReference type="GO" id="GO:0120020">
    <property type="term" value="F:cholesterol transfer activity"/>
    <property type="evidence" value="ECO:0007669"/>
    <property type="project" value="TreeGrafter"/>
</dbReference>
<dbReference type="GO" id="GO:0034361">
    <property type="term" value="C:very-low-density lipoprotein particle"/>
    <property type="evidence" value="ECO:0007669"/>
    <property type="project" value="TreeGrafter"/>
</dbReference>
<dbReference type="GO" id="GO:0005543">
    <property type="term" value="F:phospholipid binding"/>
    <property type="evidence" value="ECO:0007669"/>
    <property type="project" value="TreeGrafter"/>
</dbReference>
<dbReference type="PANTHER" id="PTHR18976:SF11">
    <property type="entry name" value="APOLIPOPROTEIN A-I"/>
    <property type="match status" value="1"/>
</dbReference>
<dbReference type="Ensembl" id="ENSNMLT00000020701.1">
    <property type="protein sequence ID" value="ENSNMLP00000018404.1"/>
    <property type="gene ID" value="ENSNMLG00000012107.1"/>
</dbReference>
<comment type="similarity">
    <text evidence="2">Belongs to the apolipoprotein A1/A4/E family.</text>
</comment>
<evidence type="ECO:0000256" key="7">
    <source>
        <dbReference type="ARBA" id="ARBA00022737"/>
    </source>
</evidence>